<dbReference type="InterPro" id="IPR002110">
    <property type="entry name" value="Ankyrin_rpt"/>
</dbReference>
<evidence type="ECO:0000313" key="5">
    <source>
        <dbReference type="Proteomes" id="UP000292052"/>
    </source>
</evidence>
<feature type="compositionally biased region" description="Polar residues" evidence="3">
    <location>
        <begin position="93"/>
        <end position="105"/>
    </location>
</feature>
<evidence type="ECO:0000256" key="1">
    <source>
        <dbReference type="ARBA" id="ARBA00034703"/>
    </source>
</evidence>
<feature type="compositionally biased region" description="Polar residues" evidence="3">
    <location>
        <begin position="125"/>
        <end position="138"/>
    </location>
</feature>
<dbReference type="PANTHER" id="PTHR24117:SF9">
    <property type="entry name" value="BCL-6 COREPRESSOR PCGF1 BINDING DOMAIN-CONTAINING PROTEIN"/>
    <property type="match status" value="1"/>
</dbReference>
<feature type="region of interest" description="Disordered" evidence="3">
    <location>
        <begin position="632"/>
        <end position="665"/>
    </location>
</feature>
<dbReference type="InterPro" id="IPR036770">
    <property type="entry name" value="Ankyrin_rpt-contain_sf"/>
</dbReference>
<feature type="repeat" description="ANK" evidence="2">
    <location>
        <begin position="1716"/>
        <end position="1748"/>
    </location>
</feature>
<feature type="region of interest" description="Disordered" evidence="3">
    <location>
        <begin position="991"/>
        <end position="1010"/>
    </location>
</feature>
<dbReference type="PANTHER" id="PTHR24117">
    <property type="entry name" value="AGAP007537-PB"/>
    <property type="match status" value="1"/>
</dbReference>
<evidence type="ECO:0000313" key="4">
    <source>
        <dbReference type="EMBL" id="RZB40924.1"/>
    </source>
</evidence>
<feature type="compositionally biased region" description="Basic and acidic residues" evidence="3">
    <location>
        <begin position="1586"/>
        <end position="1596"/>
    </location>
</feature>
<keyword evidence="5" id="KW-1185">Reference proteome</keyword>
<feature type="compositionally biased region" description="Low complexity" evidence="3">
    <location>
        <begin position="440"/>
        <end position="452"/>
    </location>
</feature>
<dbReference type="PRINTS" id="PR01415">
    <property type="entry name" value="ANKYRIN"/>
</dbReference>
<dbReference type="STRING" id="1661398.A0A482VCD7"/>
<feature type="region of interest" description="Disordered" evidence="3">
    <location>
        <begin position="396"/>
        <end position="452"/>
    </location>
</feature>
<feature type="region of interest" description="Disordered" evidence="3">
    <location>
        <begin position="1312"/>
        <end position="1335"/>
    </location>
</feature>
<organism evidence="4 5">
    <name type="scientific">Asbolus verrucosus</name>
    <name type="common">Desert ironclad beetle</name>
    <dbReference type="NCBI Taxonomy" id="1661398"/>
    <lineage>
        <taxon>Eukaryota</taxon>
        <taxon>Metazoa</taxon>
        <taxon>Ecdysozoa</taxon>
        <taxon>Arthropoda</taxon>
        <taxon>Hexapoda</taxon>
        <taxon>Insecta</taxon>
        <taxon>Pterygota</taxon>
        <taxon>Neoptera</taxon>
        <taxon>Endopterygota</taxon>
        <taxon>Coleoptera</taxon>
        <taxon>Polyphaga</taxon>
        <taxon>Cucujiformia</taxon>
        <taxon>Tenebrionidae</taxon>
        <taxon>Pimeliinae</taxon>
        <taxon>Asbolus</taxon>
    </lineage>
</organism>
<feature type="compositionally biased region" description="Basic and acidic residues" evidence="3">
    <location>
        <begin position="1640"/>
        <end position="1649"/>
    </location>
</feature>
<dbReference type="Pfam" id="PF12796">
    <property type="entry name" value="Ank_2"/>
    <property type="match status" value="1"/>
</dbReference>
<feature type="region of interest" description="Disordered" evidence="3">
    <location>
        <begin position="1017"/>
        <end position="1101"/>
    </location>
</feature>
<feature type="compositionally biased region" description="Acidic residues" evidence="3">
    <location>
        <begin position="1571"/>
        <end position="1585"/>
    </location>
</feature>
<feature type="compositionally biased region" description="Low complexity" evidence="3">
    <location>
        <begin position="396"/>
        <end position="422"/>
    </location>
</feature>
<name>A0A482VCD7_ASBVE</name>
<feature type="compositionally biased region" description="Basic and acidic residues" evidence="3">
    <location>
        <begin position="1073"/>
        <end position="1093"/>
    </location>
</feature>
<dbReference type="CDD" id="cd14259">
    <property type="entry name" value="PUFD_like"/>
    <property type="match status" value="1"/>
</dbReference>
<feature type="compositionally biased region" description="Pro residues" evidence="3">
    <location>
        <begin position="143"/>
        <end position="152"/>
    </location>
</feature>
<dbReference type="GO" id="GO:0000122">
    <property type="term" value="P:negative regulation of transcription by RNA polymerase II"/>
    <property type="evidence" value="ECO:0007669"/>
    <property type="project" value="TreeGrafter"/>
</dbReference>
<dbReference type="SUPFAM" id="SSF48403">
    <property type="entry name" value="Ankyrin repeat"/>
    <property type="match status" value="1"/>
</dbReference>
<feature type="compositionally biased region" description="Polar residues" evidence="3">
    <location>
        <begin position="1192"/>
        <end position="1203"/>
    </location>
</feature>
<dbReference type="Pfam" id="PF00023">
    <property type="entry name" value="Ank"/>
    <property type="match status" value="1"/>
</dbReference>
<proteinExistence type="inferred from homology"/>
<dbReference type="InterPro" id="IPR047144">
    <property type="entry name" value="BCOR-like"/>
</dbReference>
<dbReference type="OrthoDB" id="3666223at2759"/>
<feature type="repeat" description="ANK" evidence="2">
    <location>
        <begin position="1749"/>
        <end position="1781"/>
    </location>
</feature>
<feature type="region of interest" description="Disordered" evidence="3">
    <location>
        <begin position="1569"/>
        <end position="1616"/>
    </location>
</feature>
<feature type="region of interest" description="Disordered" evidence="3">
    <location>
        <begin position="774"/>
        <end position="805"/>
    </location>
</feature>
<reference evidence="4 5" key="1">
    <citation type="submission" date="2017-03" db="EMBL/GenBank/DDBJ databases">
        <title>Genome of the blue death feigning beetle - Asbolus verrucosus.</title>
        <authorList>
            <person name="Rider S.D."/>
        </authorList>
    </citation>
    <scope>NUCLEOTIDE SEQUENCE [LARGE SCALE GENOMIC DNA]</scope>
    <source>
        <strain evidence="4">Butters</strain>
        <tissue evidence="4">Head and leg muscle</tissue>
    </source>
</reference>
<gene>
    <name evidence="4" type="ORF">BDFB_006110</name>
</gene>
<dbReference type="Proteomes" id="UP000292052">
    <property type="component" value="Unassembled WGS sequence"/>
</dbReference>
<feature type="compositionally biased region" description="Polar residues" evidence="3">
    <location>
        <begin position="781"/>
        <end position="805"/>
    </location>
</feature>
<feature type="compositionally biased region" description="Low complexity" evidence="3">
    <location>
        <begin position="32"/>
        <end position="41"/>
    </location>
</feature>
<feature type="compositionally biased region" description="Polar residues" evidence="3">
    <location>
        <begin position="20"/>
        <end position="31"/>
    </location>
</feature>
<dbReference type="Gene3D" id="1.25.40.20">
    <property type="entry name" value="Ankyrin repeat-containing domain"/>
    <property type="match status" value="1"/>
</dbReference>
<keyword evidence="2" id="KW-0040">ANK repeat</keyword>
<dbReference type="PROSITE" id="PS50088">
    <property type="entry name" value="ANK_REPEAT"/>
    <property type="match status" value="2"/>
</dbReference>
<sequence>MDVTFTNVLEGARQYFQGLPTATSSTAGPTYSNSSESLLRSNETEQNSEIPPSSAGYWPPQQEATRPPTREQTPVQRPPSHHSDSSRPPSHSQLANIPSHYQGNYQEQSQIQQSFQFPRPHSREAPSNVTQHQYQHVHQNPPYHQPPSPQQPRTPSRQEQMVTPPSSSQSYHQMQNSGQTSQGYHNYQQRSYYPVPSQSKSQMPASNNTYKVASSQPHSQNSQENAYYKHLYSPHSQSSSQLQYSNTKGSLSHAMQENKHDQGGASQNQNTSQAYRTTHNLPPIASLSLISYHSNRNNRDVIRTSNTKTRTLPTNSLASNAMNQIPQSAPKPSISASNVQQNSMRMSGSYSTEGMQHDYRNSSQYTNQQNRLPVNQNYQYGTTTTTQNYSQVIMTTSNSSNSYPTPVQNQSSSTTQQYYQTNKHPSSDVQRSHHPSNMLPQQTPVQQQQQTVDRNVNGRVAPVIKQKRESPLDLSVKTVRTPADSTLDDAEQEARSKYYANNNRTSNSSLASHNYPTYDVYANSFQRSHISRSAQLPSATAPKVEFHPNFNVSSLNHSHLNSYRRNPNVPDKNTNAQRVTYEKNSAYPATQQNAQNRYPTVTVPTAAHVNSYIQSTPQLNKRSENLPRIDFPTPGHGHKTSAHYPVPTHDTQKKRPADTAPSSIIPNKMSKVDTWRQSIDQQIEQRLSSYKQQQAKHNSANKPALVNGNYPTMNQERPKEMYNAYQNRQQYQTVSQHHAYTNANQYQLSQNNHNQTYVPSAGAHQYPGYAAYPTQQQQQQSLYPQHNLSRTNSNPSISAPGVNKNNLGGANKRVLSLLRNSLEIKGAKEAQKKLEQEQLNRSYENLHKHSRLDIQHPSTDVTAPLQPKPGFNNRHNVSPFTPTNLPESNNSLTSMYKLHLPKAIDSVNFDCESGKYLGQNSDRQLEDSQSLINSHANSNGDLDGLAAFLAARIRTKAELKQVGPSQNTCNNNLQLQGIIENQLKTPIKQETFTQNSINGSSNSVSPPKLMKERHAFPPRRKLFSRNEDDSGNSGNVPLRDKTGLRSSSETSVFDFPDSDSEGEMPVLEMQTLEDMRRDRKSSTKQVAEVKSESPRSLSPSDDIFTQACDSFMEQLKSGSGKKRGRRKKIEPDVLAKLQTVTKEKPLDLDMTIKKEVGDEVKTNENKTEVAANASTKNEAEDDDSDVPLINCKNKTGDVSTTSLEDAKPLNKSKLAQQLSASLNDIRDLGVCTSNLKAKEPEQKTPKKEPVENSVLNEIPSVLPRPAKKPSFGDGSHFCPGWEEEVYKYKKSLRMPPSLIQVTRPPQYHRLSTSLPDLDPCPNSPTPSSVADATEYPKTKLTKIKSENLDSDTESNHSFNLFSNKHNYDSEGSCSIKSLPNTTKESSSILDKLLKRCGGREKRKHKRKDDVHPKVTPKPEKVVELLPTPGFDIDTPEIKKSDSGPVSPGFRKKTIDSFKEVFLKKTKDIHSRTRKQTRILKQRVTIKEVFGEDRPASAPPVTCVNHIKIKEELPDMDDSLNLSSLIKKEDETASSDFADTRQVLKNKLLNRGRKENNLLKSLVDKKIKSELLDEQDQDGQDEDDLDDGSKGDADSKSETPSIDGDEGGLSGKKQRNKFRNIRRKFSSGFDYIRKKKKHAKKDNQENETTMKPKRRGQISSKSNPGSVQDIQKEIKGWVLNKGIGETILHRSARLGYTDITAYCLEKMECSPSPKDNAGYTPLHEASTKGHLGIAKMLLMYGANVSESARGGIRPLHEAVENGYVEIVRLLLSYGADPILATYSGMTPLALASDDATVKLLQNHINDVEGNPSSPWDFAGPASCFDLKDSGFDVLDDDPVPDPPSEEEDVDFEVSDHVLPNLYTLRGESPNDRWILLQDLSSLLKIKSRDALLRQICPPTSSTAHVNYKSVLRELKMSDFLEQAHCCQFLNIGEKINTRASKIALVKYTDKVKELLNVEKVTISVR</sequence>
<accession>A0A482VCD7</accession>
<comment type="similarity">
    <text evidence="1">Belongs to the BCOR family.</text>
</comment>
<evidence type="ECO:0000256" key="2">
    <source>
        <dbReference type="PROSITE-ProRule" id="PRU00023"/>
    </source>
</evidence>
<comment type="caution">
    <text evidence="4">The sequence shown here is derived from an EMBL/GenBank/DDBJ whole genome shotgun (WGS) entry which is preliminary data.</text>
</comment>
<dbReference type="EMBL" id="QDEB01114728">
    <property type="protein sequence ID" value="RZB40924.1"/>
    <property type="molecule type" value="Genomic_DNA"/>
</dbReference>
<feature type="compositionally biased region" description="Low complexity" evidence="3">
    <location>
        <begin position="106"/>
        <end position="117"/>
    </location>
</feature>
<protein>
    <submittedName>
        <fullName evidence="4">Ank 2 and/or DUF1421 domain containing protein</fullName>
    </submittedName>
</protein>
<evidence type="ECO:0000256" key="3">
    <source>
        <dbReference type="SAM" id="MobiDB-lite"/>
    </source>
</evidence>
<feature type="compositionally biased region" description="Polar residues" evidence="3">
    <location>
        <begin position="234"/>
        <end position="255"/>
    </location>
</feature>
<feature type="region of interest" description="Disordered" evidence="3">
    <location>
        <begin position="1163"/>
        <end position="1203"/>
    </location>
</feature>
<feature type="region of interest" description="Disordered" evidence="3">
    <location>
        <begin position="1425"/>
        <end position="1449"/>
    </location>
</feature>
<dbReference type="GO" id="GO:0003714">
    <property type="term" value="F:transcription corepressor activity"/>
    <property type="evidence" value="ECO:0007669"/>
    <property type="project" value="TreeGrafter"/>
</dbReference>
<feature type="compositionally biased region" description="Polar residues" evidence="3">
    <location>
        <begin position="991"/>
        <end position="1005"/>
    </location>
</feature>
<dbReference type="GO" id="GO:0005634">
    <property type="term" value="C:nucleus"/>
    <property type="evidence" value="ECO:0007669"/>
    <property type="project" value="TreeGrafter"/>
</dbReference>
<feature type="region of interest" description="Disordered" evidence="3">
    <location>
        <begin position="1631"/>
        <end position="1668"/>
    </location>
</feature>
<dbReference type="SMART" id="SM00248">
    <property type="entry name" value="ANK"/>
    <property type="match status" value="4"/>
</dbReference>
<feature type="compositionally biased region" description="Polar residues" evidence="3">
    <location>
        <begin position="1656"/>
        <end position="1668"/>
    </location>
</feature>
<feature type="compositionally biased region" description="Polar residues" evidence="3">
    <location>
        <begin position="161"/>
        <end position="225"/>
    </location>
</feature>
<feature type="region of interest" description="Disordered" evidence="3">
    <location>
        <begin position="18"/>
        <end position="271"/>
    </location>
</feature>
<dbReference type="PROSITE" id="PS50297">
    <property type="entry name" value="ANK_REP_REGION"/>
    <property type="match status" value="2"/>
</dbReference>